<dbReference type="Proteomes" id="UP001217500">
    <property type="component" value="Chromosome"/>
</dbReference>
<sequence>MQDEDIVQIYMTTDSEDVAIHIATTLVNERLIACANLTSGTRSIYRWDGAIRLDREITIIMKTVKSSAEAAVARANELHTYEVPCIVTLDVTGGHAEYLKWVREQTVPVAVGS</sequence>
<name>A0AAE9XKY8_9PROT</name>
<dbReference type="EMBL" id="CP116805">
    <property type="protein sequence ID" value="WCL52827.1"/>
    <property type="molecule type" value="Genomic_DNA"/>
</dbReference>
<keyword evidence="3" id="KW-1185">Reference proteome</keyword>
<dbReference type="AlphaFoldDB" id="A0AAE9XKY8"/>
<accession>A0AAE9XKY8</accession>
<dbReference type="PANTHER" id="PTHR23419">
    <property type="entry name" value="DIVALENT CATION TOLERANCE CUTA-RELATED"/>
    <property type="match status" value="1"/>
</dbReference>
<comment type="similarity">
    <text evidence="1">Belongs to the CutA family.</text>
</comment>
<evidence type="ECO:0000313" key="3">
    <source>
        <dbReference type="Proteomes" id="UP001217500"/>
    </source>
</evidence>
<dbReference type="Gene3D" id="3.30.70.120">
    <property type="match status" value="1"/>
</dbReference>
<reference evidence="2" key="1">
    <citation type="submission" date="2023-01" db="EMBL/GenBank/DDBJ databases">
        <title>The genome sequence of Kordiimonadaceae bacterium 6D33.</title>
        <authorList>
            <person name="Liu Y."/>
        </authorList>
    </citation>
    <scope>NUCLEOTIDE SEQUENCE</scope>
    <source>
        <strain evidence="2">6D33</strain>
    </source>
</reference>
<protein>
    <submittedName>
        <fullName evidence="2">Divalent-cation tolerance protein CutA</fullName>
    </submittedName>
</protein>
<proteinExistence type="inferred from homology"/>
<organism evidence="2 3">
    <name type="scientific">Gimibacter soli</name>
    <dbReference type="NCBI Taxonomy" id="3024400"/>
    <lineage>
        <taxon>Bacteria</taxon>
        <taxon>Pseudomonadati</taxon>
        <taxon>Pseudomonadota</taxon>
        <taxon>Alphaproteobacteria</taxon>
        <taxon>Kordiimonadales</taxon>
        <taxon>Temperatibacteraceae</taxon>
        <taxon>Gimibacter</taxon>
    </lineage>
</organism>
<dbReference type="InterPro" id="IPR004323">
    <property type="entry name" value="Ion_tolerance_CutA"/>
</dbReference>
<dbReference type="InterPro" id="IPR011322">
    <property type="entry name" value="N-reg_PII-like_a/b"/>
</dbReference>
<dbReference type="RefSeq" id="WP_289502266.1">
    <property type="nucleotide sequence ID" value="NZ_CP116805.1"/>
</dbReference>
<evidence type="ECO:0000313" key="2">
    <source>
        <dbReference type="EMBL" id="WCL52827.1"/>
    </source>
</evidence>
<dbReference type="Pfam" id="PF03091">
    <property type="entry name" value="CutA1"/>
    <property type="match status" value="1"/>
</dbReference>
<dbReference type="SUPFAM" id="SSF54913">
    <property type="entry name" value="GlnB-like"/>
    <property type="match status" value="1"/>
</dbReference>
<evidence type="ECO:0000256" key="1">
    <source>
        <dbReference type="ARBA" id="ARBA00010169"/>
    </source>
</evidence>
<dbReference type="InterPro" id="IPR015867">
    <property type="entry name" value="N-reg_PII/ATP_PRibTrfase_C"/>
</dbReference>
<dbReference type="GO" id="GO:0005507">
    <property type="term" value="F:copper ion binding"/>
    <property type="evidence" value="ECO:0007669"/>
    <property type="project" value="TreeGrafter"/>
</dbReference>
<gene>
    <name evidence="2" type="ORF">PH603_09775</name>
</gene>
<dbReference type="PANTHER" id="PTHR23419:SF8">
    <property type="entry name" value="FI09726P"/>
    <property type="match status" value="1"/>
</dbReference>
<dbReference type="KEGG" id="gso:PH603_09775"/>
<dbReference type="GO" id="GO:0010038">
    <property type="term" value="P:response to metal ion"/>
    <property type="evidence" value="ECO:0007669"/>
    <property type="project" value="InterPro"/>
</dbReference>